<comment type="similarity">
    <text evidence="1">Belongs to the thioredoxin family. DsbA subfamily.</text>
</comment>
<evidence type="ECO:0000313" key="9">
    <source>
        <dbReference type="Proteomes" id="UP000198348"/>
    </source>
</evidence>
<dbReference type="PANTHER" id="PTHR13887">
    <property type="entry name" value="GLUTATHIONE S-TRANSFERASE KAPPA"/>
    <property type="match status" value="1"/>
</dbReference>
<dbReference type="PROSITE" id="PS51352">
    <property type="entry name" value="THIOREDOXIN_2"/>
    <property type="match status" value="1"/>
</dbReference>
<dbReference type="EMBL" id="FZNW01000012">
    <property type="protein sequence ID" value="SNR63299.1"/>
    <property type="molecule type" value="Genomic_DNA"/>
</dbReference>
<dbReference type="AlphaFoldDB" id="A0A238XZ41"/>
<evidence type="ECO:0000259" key="7">
    <source>
        <dbReference type="PROSITE" id="PS51352"/>
    </source>
</evidence>
<dbReference type="InterPro" id="IPR013766">
    <property type="entry name" value="Thioredoxin_domain"/>
</dbReference>
<evidence type="ECO:0000256" key="2">
    <source>
        <dbReference type="ARBA" id="ARBA00022729"/>
    </source>
</evidence>
<keyword evidence="6" id="KW-1133">Transmembrane helix</keyword>
<evidence type="ECO:0000256" key="4">
    <source>
        <dbReference type="ARBA" id="ARBA00023157"/>
    </source>
</evidence>
<keyword evidence="9" id="KW-1185">Reference proteome</keyword>
<protein>
    <submittedName>
        <fullName evidence="8">Protein-disulfide isomerase</fullName>
    </submittedName>
</protein>
<keyword evidence="4" id="KW-1015">Disulfide bond</keyword>
<evidence type="ECO:0000256" key="3">
    <source>
        <dbReference type="ARBA" id="ARBA00023002"/>
    </source>
</evidence>
<evidence type="ECO:0000313" key="8">
    <source>
        <dbReference type="EMBL" id="SNR63299.1"/>
    </source>
</evidence>
<name>A0A238XZ41_9PSEU</name>
<keyword evidence="2" id="KW-0732">Signal</keyword>
<dbReference type="InterPro" id="IPR036249">
    <property type="entry name" value="Thioredoxin-like_sf"/>
</dbReference>
<proteinExistence type="inferred from homology"/>
<dbReference type="GO" id="GO:0016853">
    <property type="term" value="F:isomerase activity"/>
    <property type="evidence" value="ECO:0007669"/>
    <property type="project" value="UniProtKB-KW"/>
</dbReference>
<keyword evidence="5" id="KW-0676">Redox-active center</keyword>
<feature type="transmembrane region" description="Helical" evidence="6">
    <location>
        <begin position="12"/>
        <end position="37"/>
    </location>
</feature>
<dbReference type="InterPro" id="IPR012336">
    <property type="entry name" value="Thioredoxin-like_fold"/>
</dbReference>
<dbReference type="Pfam" id="PF13462">
    <property type="entry name" value="Thioredoxin_4"/>
    <property type="match status" value="1"/>
</dbReference>
<keyword evidence="6" id="KW-0812">Transmembrane</keyword>
<keyword evidence="8" id="KW-0413">Isomerase</keyword>
<keyword evidence="6" id="KW-0472">Membrane</keyword>
<accession>A0A238XZ41</accession>
<dbReference type="OrthoDB" id="117402at2"/>
<feature type="domain" description="Thioredoxin" evidence="7">
    <location>
        <begin position="35"/>
        <end position="239"/>
    </location>
</feature>
<gene>
    <name evidence="8" type="ORF">SAMN06265360_112149</name>
</gene>
<reference evidence="9" key="1">
    <citation type="submission" date="2017-06" db="EMBL/GenBank/DDBJ databases">
        <authorList>
            <person name="Varghese N."/>
            <person name="Submissions S."/>
        </authorList>
    </citation>
    <scope>NUCLEOTIDE SEQUENCE [LARGE SCALE GENOMIC DNA]</scope>
    <source>
        <strain evidence="9">DSM 45207</strain>
    </source>
</reference>
<evidence type="ECO:0000256" key="1">
    <source>
        <dbReference type="ARBA" id="ARBA00005791"/>
    </source>
</evidence>
<dbReference type="Proteomes" id="UP000198348">
    <property type="component" value="Unassembled WGS sequence"/>
</dbReference>
<sequence length="240" mass="26217">MSNVAKEPRGGGLSLNVVLTAAVVVVAVLVIGGVLLFGGGSDDEVVPAEVLHPEGSHTLTEAEDGEVTVVEFLDFQCGACAGFYQNITRDLERDYEGEITFVVRNLPLDMHPLAEPAAYAAEAAALQDSYSQMYHALFDNYTEWARDDSGQRPSDDAERARELFAGYAEDIGLDVERFREDMDSRVVRERVDRDRADAEDAGASGTPTFFVNGVKFEPEGSGFQAIDTELRETIDEELGR</sequence>
<dbReference type="GO" id="GO:0016491">
    <property type="term" value="F:oxidoreductase activity"/>
    <property type="evidence" value="ECO:0007669"/>
    <property type="project" value="UniProtKB-KW"/>
</dbReference>
<evidence type="ECO:0000256" key="6">
    <source>
        <dbReference type="SAM" id="Phobius"/>
    </source>
</evidence>
<evidence type="ECO:0000256" key="5">
    <source>
        <dbReference type="ARBA" id="ARBA00023284"/>
    </source>
</evidence>
<organism evidence="8 9">
    <name type="scientific">Haloechinothrix alba</name>
    <dbReference type="NCBI Taxonomy" id="664784"/>
    <lineage>
        <taxon>Bacteria</taxon>
        <taxon>Bacillati</taxon>
        <taxon>Actinomycetota</taxon>
        <taxon>Actinomycetes</taxon>
        <taxon>Pseudonocardiales</taxon>
        <taxon>Pseudonocardiaceae</taxon>
        <taxon>Haloechinothrix</taxon>
    </lineage>
</organism>
<dbReference type="SUPFAM" id="SSF52833">
    <property type="entry name" value="Thioredoxin-like"/>
    <property type="match status" value="1"/>
</dbReference>
<dbReference type="PANTHER" id="PTHR13887:SF14">
    <property type="entry name" value="DISULFIDE BOND FORMATION PROTEIN D"/>
    <property type="match status" value="1"/>
</dbReference>
<dbReference type="Gene3D" id="3.40.30.10">
    <property type="entry name" value="Glutaredoxin"/>
    <property type="match status" value="1"/>
</dbReference>
<keyword evidence="3" id="KW-0560">Oxidoreductase</keyword>